<keyword evidence="3" id="KW-0949">S-adenosyl-L-methionine</keyword>
<protein>
    <submittedName>
        <fullName evidence="5">Class I SAM-dependent rRNA methyltransferase</fullName>
    </submittedName>
</protein>
<keyword evidence="2 5" id="KW-0808">Transferase</keyword>
<dbReference type="Pfam" id="PF10672">
    <property type="entry name" value="Methyltrans_SAM"/>
    <property type="match status" value="1"/>
</dbReference>
<dbReference type="InterPro" id="IPR013780">
    <property type="entry name" value="Glyco_hydro_b"/>
</dbReference>
<evidence type="ECO:0000256" key="2">
    <source>
        <dbReference type="ARBA" id="ARBA00022679"/>
    </source>
</evidence>
<dbReference type="Gene3D" id="3.40.50.150">
    <property type="entry name" value="Vaccinia Virus protein VP39"/>
    <property type="match status" value="1"/>
</dbReference>
<evidence type="ECO:0000259" key="4">
    <source>
        <dbReference type="Pfam" id="PF10672"/>
    </source>
</evidence>
<dbReference type="GO" id="GO:0032259">
    <property type="term" value="P:methylation"/>
    <property type="evidence" value="ECO:0007669"/>
    <property type="project" value="UniProtKB-KW"/>
</dbReference>
<evidence type="ECO:0000256" key="1">
    <source>
        <dbReference type="ARBA" id="ARBA00022603"/>
    </source>
</evidence>
<dbReference type="EMBL" id="DSXR01000014">
    <property type="protein sequence ID" value="HGS86169.1"/>
    <property type="molecule type" value="Genomic_DNA"/>
</dbReference>
<dbReference type="Gene3D" id="2.60.40.1180">
    <property type="entry name" value="Golgi alpha-mannosidase II"/>
    <property type="match status" value="1"/>
</dbReference>
<dbReference type="InterPro" id="IPR019614">
    <property type="entry name" value="SAM-dep_methyl-trfase"/>
</dbReference>
<evidence type="ECO:0000313" key="5">
    <source>
        <dbReference type="EMBL" id="HGS86169.1"/>
    </source>
</evidence>
<dbReference type="GO" id="GO:0008168">
    <property type="term" value="F:methyltransferase activity"/>
    <property type="evidence" value="ECO:0007669"/>
    <property type="project" value="UniProtKB-KW"/>
</dbReference>
<reference evidence="5" key="1">
    <citation type="journal article" date="2020" name="mSystems">
        <title>Genome- and Community-Level Interaction Insights into Carbon Utilization and Element Cycling Functions of Hydrothermarchaeota in Hydrothermal Sediment.</title>
        <authorList>
            <person name="Zhou Z."/>
            <person name="Liu Y."/>
            <person name="Xu W."/>
            <person name="Pan J."/>
            <person name="Luo Z.H."/>
            <person name="Li M."/>
        </authorList>
    </citation>
    <scope>NUCLEOTIDE SEQUENCE [LARGE SCALE GENOMIC DNA]</scope>
    <source>
        <strain evidence="5">SpSt-556</strain>
    </source>
</reference>
<dbReference type="SUPFAM" id="SSF53335">
    <property type="entry name" value="S-adenosyl-L-methionine-dependent methyltransferases"/>
    <property type="match status" value="1"/>
</dbReference>
<evidence type="ECO:0000256" key="3">
    <source>
        <dbReference type="ARBA" id="ARBA00022691"/>
    </source>
</evidence>
<feature type="domain" description="S-adenosylmethionine-dependent methyltransferase" evidence="4">
    <location>
        <begin position="73"/>
        <end position="230"/>
    </location>
</feature>
<dbReference type="InterPro" id="IPR029063">
    <property type="entry name" value="SAM-dependent_MTases_sf"/>
</dbReference>
<name>A0A7C4Q231_9CHLR</name>
<gene>
    <name evidence="5" type="ORF">ENT17_00955</name>
</gene>
<sequence>MFSKQTLPIPYCILTSPDWKDYELLDSGNGWKLERFGQFQLIRPEAEAVWSPALPESRWSAAHARFVPSPEENGGHWQHHKPLPERWKMRYKKLSFYVQTSASRHVGVFPEQACQWDWISEQISAAGKPVKVLNLFGYTGLATLAAAQAGAQVTHVDASRKVLNWARENQTLSGLDSAPIRWILDDAVKFVQREARRGVKYEGLILDPPKFGRGPKGEVWEFFRLLPNLLDSCQQVLADQPLFVVLTAYAVKASALTLQYALQELIQHTDGEWTCGEVALQEKSVGRLLSMAIFARWSRFTTAPSRS</sequence>
<dbReference type="AlphaFoldDB" id="A0A7C4Q231"/>
<proteinExistence type="predicted"/>
<accession>A0A7C4Q231</accession>
<keyword evidence="1 5" id="KW-0489">Methyltransferase</keyword>
<dbReference type="PANTHER" id="PTHR43042">
    <property type="entry name" value="SAM-DEPENDENT METHYLTRANSFERASE"/>
    <property type="match status" value="1"/>
</dbReference>
<organism evidence="5">
    <name type="scientific">Bellilinea caldifistulae</name>
    <dbReference type="NCBI Taxonomy" id="360411"/>
    <lineage>
        <taxon>Bacteria</taxon>
        <taxon>Bacillati</taxon>
        <taxon>Chloroflexota</taxon>
        <taxon>Anaerolineae</taxon>
        <taxon>Anaerolineales</taxon>
        <taxon>Anaerolineaceae</taxon>
        <taxon>Bellilinea</taxon>
    </lineage>
</organism>
<comment type="caution">
    <text evidence="5">The sequence shown here is derived from an EMBL/GenBank/DDBJ whole genome shotgun (WGS) entry which is preliminary data.</text>
</comment>
<dbReference type="PANTHER" id="PTHR43042:SF2">
    <property type="entry name" value="SAM-DEPENDENT METHYLTRANSFERASE"/>
    <property type="match status" value="1"/>
</dbReference>